<dbReference type="Pfam" id="PF00288">
    <property type="entry name" value="GHMP_kinases_N"/>
    <property type="match status" value="1"/>
</dbReference>
<dbReference type="PIRSF" id="PIRSF000530">
    <property type="entry name" value="Galactokinase"/>
    <property type="match status" value="1"/>
</dbReference>
<protein>
    <submittedName>
        <fullName evidence="7">Galactokinase</fullName>
    </submittedName>
</protein>
<reference evidence="7" key="2">
    <citation type="submission" date="2021-04" db="EMBL/GenBank/DDBJ databases">
        <authorList>
            <person name="Gilroy R."/>
        </authorList>
    </citation>
    <scope>NUCLEOTIDE SEQUENCE</scope>
    <source>
        <strain evidence="7">CHK192-9172</strain>
    </source>
</reference>
<feature type="domain" description="GHMP kinase N-terminal" evidence="5">
    <location>
        <begin position="127"/>
        <end position="215"/>
    </location>
</feature>
<dbReference type="GO" id="GO:0005829">
    <property type="term" value="C:cytosol"/>
    <property type="evidence" value="ECO:0007669"/>
    <property type="project" value="TreeGrafter"/>
</dbReference>
<evidence type="ECO:0000256" key="3">
    <source>
        <dbReference type="ARBA" id="ARBA00022777"/>
    </source>
</evidence>
<organism evidence="7 8">
    <name type="scientific">Candidatus Eubacterium avistercoris</name>
    <dbReference type="NCBI Taxonomy" id="2838567"/>
    <lineage>
        <taxon>Bacteria</taxon>
        <taxon>Bacillati</taxon>
        <taxon>Bacillota</taxon>
        <taxon>Clostridia</taxon>
        <taxon>Eubacteriales</taxon>
        <taxon>Eubacteriaceae</taxon>
        <taxon>Eubacterium</taxon>
    </lineage>
</organism>
<proteinExistence type="inferred from homology"/>
<dbReference type="SUPFAM" id="SSF54211">
    <property type="entry name" value="Ribosomal protein S5 domain 2-like"/>
    <property type="match status" value="1"/>
</dbReference>
<keyword evidence="3" id="KW-0418">Kinase</keyword>
<dbReference type="GO" id="GO:0006012">
    <property type="term" value="P:galactose metabolic process"/>
    <property type="evidence" value="ECO:0007669"/>
    <property type="project" value="InterPro"/>
</dbReference>
<comment type="caution">
    <text evidence="7">The sequence shown here is derived from an EMBL/GenBank/DDBJ whole genome shotgun (WGS) entry which is preliminary data.</text>
</comment>
<dbReference type="EMBL" id="DXCH01000083">
    <property type="protein sequence ID" value="HIZ06903.1"/>
    <property type="molecule type" value="Genomic_DNA"/>
</dbReference>
<dbReference type="AlphaFoldDB" id="A0A9D2D1K8"/>
<sequence length="427" mass="47585">MKDIQILKQELENGKYTDTFCSLCTSEEERLYQRNKYIQAIDRFCQNFGTKSVEIYSTPGRSEVCGNHTDHQRGMVLAAAVNMDAVAVAAPREDTQVCLYSEGFGMVELDLGNLEKQKREEGTTMSLIRGVAAGMKKKGYQVGGFEACVVSDVLSGSGLSSSAAFEGLIGTILSGLYNEQRLPQEENAKIGQFAENVYFGKPSGLMDQMACCLGGLVYIDFQNVEKPKVRKLNVDFEKFAYALCITDTKGSHADLTDDYAAIRQEMEAVAGFFGKDVLREVDEEEFYEKIGTVREKTGDRAVLRAIHFFEEEKRVLRAVRALEEGNEFPQFLREIRRSGESSVQYLQNIYSNKKPSEQNINIALALSCHLLKDNGVYRVHGGGFAGTVQAFVKKEAVDAYKEGMEKVFGADSCHILHIRKEGGVRVF</sequence>
<gene>
    <name evidence="7" type="ORF">IAA08_03070</name>
</gene>
<feature type="domain" description="Galactokinase N-terminal" evidence="6">
    <location>
        <begin position="43"/>
        <end position="91"/>
    </location>
</feature>
<name>A0A9D2D1K8_9FIRM</name>
<reference evidence="7" key="1">
    <citation type="journal article" date="2021" name="PeerJ">
        <title>Extensive microbial diversity within the chicken gut microbiome revealed by metagenomics and culture.</title>
        <authorList>
            <person name="Gilroy R."/>
            <person name="Ravi A."/>
            <person name="Getino M."/>
            <person name="Pursley I."/>
            <person name="Horton D.L."/>
            <person name="Alikhan N.F."/>
            <person name="Baker D."/>
            <person name="Gharbi K."/>
            <person name="Hall N."/>
            <person name="Watson M."/>
            <person name="Adriaenssens E.M."/>
            <person name="Foster-Nyarko E."/>
            <person name="Jarju S."/>
            <person name="Secka A."/>
            <person name="Antonio M."/>
            <person name="Oren A."/>
            <person name="Chaudhuri R.R."/>
            <person name="La Ragione R."/>
            <person name="Hildebrand F."/>
            <person name="Pallen M.J."/>
        </authorList>
    </citation>
    <scope>NUCLEOTIDE SEQUENCE</scope>
    <source>
        <strain evidence="7">CHK192-9172</strain>
    </source>
</reference>
<evidence type="ECO:0000313" key="7">
    <source>
        <dbReference type="EMBL" id="HIZ06903.1"/>
    </source>
</evidence>
<evidence type="ECO:0000313" key="8">
    <source>
        <dbReference type="Proteomes" id="UP000824024"/>
    </source>
</evidence>
<dbReference type="InterPro" id="IPR019539">
    <property type="entry name" value="GalKase_N"/>
</dbReference>
<evidence type="ECO:0000256" key="1">
    <source>
        <dbReference type="ARBA" id="ARBA00006566"/>
    </source>
</evidence>
<dbReference type="SUPFAM" id="SSF55060">
    <property type="entry name" value="GHMP Kinase, C-terminal domain"/>
    <property type="match status" value="1"/>
</dbReference>
<dbReference type="GO" id="GO:0004335">
    <property type="term" value="F:galactokinase activity"/>
    <property type="evidence" value="ECO:0007669"/>
    <property type="project" value="InterPro"/>
</dbReference>
<keyword evidence="2" id="KW-0547">Nucleotide-binding</keyword>
<dbReference type="Pfam" id="PF10509">
    <property type="entry name" value="GalKase_gal_bdg"/>
    <property type="match status" value="1"/>
</dbReference>
<keyword evidence="3" id="KW-0808">Transferase</keyword>
<comment type="similarity">
    <text evidence="1">Belongs to the GHMP kinase family. GalK subfamily.</text>
</comment>
<dbReference type="InterPro" id="IPR036554">
    <property type="entry name" value="GHMP_kinase_C_sf"/>
</dbReference>
<dbReference type="PRINTS" id="PR00473">
    <property type="entry name" value="GALCTOKINASE"/>
</dbReference>
<dbReference type="InterPro" id="IPR006204">
    <property type="entry name" value="GHMP_kinase_N_dom"/>
</dbReference>
<dbReference type="InterPro" id="IPR014721">
    <property type="entry name" value="Ribsml_uS5_D2-typ_fold_subgr"/>
</dbReference>
<dbReference type="InterPro" id="IPR000705">
    <property type="entry name" value="Galactokinase"/>
</dbReference>
<dbReference type="GO" id="GO:0005524">
    <property type="term" value="F:ATP binding"/>
    <property type="evidence" value="ECO:0007669"/>
    <property type="project" value="UniProtKB-KW"/>
</dbReference>
<evidence type="ECO:0000256" key="4">
    <source>
        <dbReference type="ARBA" id="ARBA00022840"/>
    </source>
</evidence>
<evidence type="ECO:0000256" key="2">
    <source>
        <dbReference type="ARBA" id="ARBA00022741"/>
    </source>
</evidence>
<evidence type="ECO:0000259" key="6">
    <source>
        <dbReference type="Pfam" id="PF10509"/>
    </source>
</evidence>
<dbReference type="Gene3D" id="3.30.70.890">
    <property type="entry name" value="GHMP kinase, C-terminal domain"/>
    <property type="match status" value="1"/>
</dbReference>
<dbReference type="Proteomes" id="UP000824024">
    <property type="component" value="Unassembled WGS sequence"/>
</dbReference>
<dbReference type="PANTHER" id="PTHR10457:SF7">
    <property type="entry name" value="GALACTOKINASE-RELATED"/>
    <property type="match status" value="1"/>
</dbReference>
<accession>A0A9D2D1K8</accession>
<keyword evidence="4" id="KW-0067">ATP-binding</keyword>
<evidence type="ECO:0000259" key="5">
    <source>
        <dbReference type="Pfam" id="PF00288"/>
    </source>
</evidence>
<dbReference type="PRINTS" id="PR00959">
    <property type="entry name" value="MEVGALKINASE"/>
</dbReference>
<dbReference type="InterPro" id="IPR020568">
    <property type="entry name" value="Ribosomal_Su5_D2-typ_SF"/>
</dbReference>
<dbReference type="InterPro" id="IPR006206">
    <property type="entry name" value="Mevalonate/galactokinase"/>
</dbReference>
<dbReference type="Gene3D" id="3.30.230.10">
    <property type="match status" value="1"/>
</dbReference>
<dbReference type="PANTHER" id="PTHR10457">
    <property type="entry name" value="MEVALONATE KINASE/GALACTOKINASE"/>
    <property type="match status" value="1"/>
</dbReference>